<organism evidence="1 2">
    <name type="scientific">Deinococcus rhizophilus</name>
    <dbReference type="NCBI Taxonomy" id="3049544"/>
    <lineage>
        <taxon>Bacteria</taxon>
        <taxon>Thermotogati</taxon>
        <taxon>Deinococcota</taxon>
        <taxon>Deinococci</taxon>
        <taxon>Deinococcales</taxon>
        <taxon>Deinococcaceae</taxon>
        <taxon>Deinococcus</taxon>
    </lineage>
</organism>
<sequence length="66" mass="6994">TPPPPDDAGLTRLAAWEAEAAARLTPEHLAVRVGGRSVAELLLEHVREMLWTAGQIASAAGRVRLA</sequence>
<evidence type="ECO:0000313" key="2">
    <source>
        <dbReference type="Proteomes" id="UP001302059"/>
    </source>
</evidence>
<keyword evidence="2" id="KW-1185">Reference proteome</keyword>
<evidence type="ECO:0000313" key="1">
    <source>
        <dbReference type="EMBL" id="MDL2343651.1"/>
    </source>
</evidence>
<accession>A0ABT7JF25</accession>
<proteinExistence type="predicted"/>
<name>A0ABT7JF25_9DEIO</name>
<reference evidence="1 2" key="1">
    <citation type="submission" date="2023-05" db="EMBL/GenBank/DDBJ databases">
        <authorList>
            <person name="Gao F."/>
        </authorList>
    </citation>
    <scope>NUCLEOTIDE SEQUENCE [LARGE SCALE GENOMIC DNA]</scope>
    <source>
        <strain evidence="1 2">MIMF12</strain>
    </source>
</reference>
<dbReference type="EMBL" id="JASNGB010000033">
    <property type="protein sequence ID" value="MDL2343651.1"/>
    <property type="molecule type" value="Genomic_DNA"/>
</dbReference>
<gene>
    <name evidence="1" type="ORF">QOL99_05735</name>
</gene>
<protein>
    <submittedName>
        <fullName evidence="1">Uncharacterized protein</fullName>
    </submittedName>
</protein>
<dbReference type="Proteomes" id="UP001302059">
    <property type="component" value="Unassembled WGS sequence"/>
</dbReference>
<feature type="non-terminal residue" evidence="1">
    <location>
        <position position="1"/>
    </location>
</feature>
<comment type="caution">
    <text evidence="1">The sequence shown here is derived from an EMBL/GenBank/DDBJ whole genome shotgun (WGS) entry which is preliminary data.</text>
</comment>